<dbReference type="Gene3D" id="2.30.30.140">
    <property type="match status" value="1"/>
</dbReference>
<evidence type="ECO:0000256" key="1">
    <source>
        <dbReference type="ARBA" id="ARBA00023015"/>
    </source>
</evidence>
<keyword evidence="7" id="KW-0808">Transferase</keyword>
<dbReference type="PANTHER" id="PTHR10688:SF5">
    <property type="entry name" value="PWWP DOMAIN-CONTAINING PROTEIN 1-RELATED"/>
    <property type="match status" value="1"/>
</dbReference>
<keyword evidence="2" id="KW-0804">Transcription</keyword>
<dbReference type="SMART" id="SM00293">
    <property type="entry name" value="PWWP"/>
    <property type="match status" value="1"/>
</dbReference>
<evidence type="ECO:0000256" key="2">
    <source>
        <dbReference type="ARBA" id="ARBA00023163"/>
    </source>
</evidence>
<dbReference type="InterPro" id="IPR052657">
    <property type="entry name" value="PDP_family_Arabidopsis"/>
</dbReference>
<evidence type="ECO:0000313" key="8">
    <source>
        <dbReference type="Proteomes" id="UP000236161"/>
    </source>
</evidence>
<dbReference type="SUPFAM" id="SSF63748">
    <property type="entry name" value="Tudor/PWWP/MBT"/>
    <property type="match status" value="1"/>
</dbReference>
<dbReference type="GO" id="GO:0004674">
    <property type="term" value="F:protein serine/threonine kinase activity"/>
    <property type="evidence" value="ECO:0007669"/>
    <property type="project" value="UniProtKB-EC"/>
</dbReference>
<keyword evidence="1" id="KW-0805">Transcription regulation</keyword>
<dbReference type="CDD" id="cd05162">
    <property type="entry name" value="PWWP"/>
    <property type="match status" value="1"/>
</dbReference>
<gene>
    <name evidence="7" type="primary">ATM</name>
    <name evidence="7" type="ORF">AXF42_Ash001432</name>
</gene>
<dbReference type="STRING" id="1088818.A0A2I0AUX0"/>
<evidence type="ECO:0000259" key="6">
    <source>
        <dbReference type="PROSITE" id="PS50812"/>
    </source>
</evidence>
<dbReference type="GO" id="GO:0035098">
    <property type="term" value="C:ESC/E(Z) complex"/>
    <property type="evidence" value="ECO:0007669"/>
    <property type="project" value="UniProtKB-ARBA"/>
</dbReference>
<feature type="region of interest" description="Disordered" evidence="5">
    <location>
        <begin position="616"/>
        <end position="655"/>
    </location>
</feature>
<dbReference type="EC" id="2.7.11.1" evidence="7"/>
<feature type="region of interest" description="Disordered" evidence="5">
    <location>
        <begin position="558"/>
        <end position="602"/>
    </location>
</feature>
<dbReference type="GO" id="GO:0006355">
    <property type="term" value="P:regulation of DNA-templated transcription"/>
    <property type="evidence" value="ECO:0007669"/>
    <property type="project" value="UniProtKB-ARBA"/>
</dbReference>
<dbReference type="Proteomes" id="UP000236161">
    <property type="component" value="Unassembled WGS sequence"/>
</dbReference>
<comment type="similarity">
    <text evidence="4">Belongs to the PDP family.</text>
</comment>
<dbReference type="AlphaFoldDB" id="A0A2I0AUX0"/>
<feature type="region of interest" description="Disordered" evidence="5">
    <location>
        <begin position="15"/>
        <end position="41"/>
    </location>
</feature>
<protein>
    <submittedName>
        <fullName evidence="7">Serine/threonine-protein kinase ATM</fullName>
        <ecNumber evidence="7">2.7.11.1</ecNumber>
    </submittedName>
</protein>
<feature type="compositionally biased region" description="Basic and acidic residues" evidence="5">
    <location>
        <begin position="591"/>
        <end position="601"/>
    </location>
</feature>
<reference evidence="7 8" key="1">
    <citation type="journal article" date="2017" name="Nature">
        <title>The Apostasia genome and the evolution of orchids.</title>
        <authorList>
            <person name="Zhang G.Q."/>
            <person name="Liu K.W."/>
            <person name="Li Z."/>
            <person name="Lohaus R."/>
            <person name="Hsiao Y.Y."/>
            <person name="Niu S.C."/>
            <person name="Wang J.Y."/>
            <person name="Lin Y.C."/>
            <person name="Xu Q."/>
            <person name="Chen L.J."/>
            <person name="Yoshida K."/>
            <person name="Fujiwara S."/>
            <person name="Wang Z.W."/>
            <person name="Zhang Y.Q."/>
            <person name="Mitsuda N."/>
            <person name="Wang M."/>
            <person name="Liu G.H."/>
            <person name="Pecoraro L."/>
            <person name="Huang H.X."/>
            <person name="Xiao X.J."/>
            <person name="Lin M."/>
            <person name="Wu X.Y."/>
            <person name="Wu W.L."/>
            <person name="Chen Y.Y."/>
            <person name="Chang S.B."/>
            <person name="Sakamoto S."/>
            <person name="Ohme-Takagi M."/>
            <person name="Yagi M."/>
            <person name="Zeng S.J."/>
            <person name="Shen C.Y."/>
            <person name="Yeh C.M."/>
            <person name="Luo Y.B."/>
            <person name="Tsai W.C."/>
            <person name="Van de Peer Y."/>
            <person name="Liu Z.J."/>
        </authorList>
    </citation>
    <scope>NUCLEOTIDE SEQUENCE [LARGE SCALE GENOMIC DNA]</scope>
    <source>
        <strain evidence="8">cv. Shenzhen</strain>
        <tissue evidence="7">Stem</tissue>
    </source>
</reference>
<organism evidence="7 8">
    <name type="scientific">Apostasia shenzhenica</name>
    <dbReference type="NCBI Taxonomy" id="1088818"/>
    <lineage>
        <taxon>Eukaryota</taxon>
        <taxon>Viridiplantae</taxon>
        <taxon>Streptophyta</taxon>
        <taxon>Embryophyta</taxon>
        <taxon>Tracheophyta</taxon>
        <taxon>Spermatophyta</taxon>
        <taxon>Magnoliopsida</taxon>
        <taxon>Liliopsida</taxon>
        <taxon>Asparagales</taxon>
        <taxon>Orchidaceae</taxon>
        <taxon>Apostasioideae</taxon>
        <taxon>Apostasia</taxon>
    </lineage>
</organism>
<dbReference type="Pfam" id="PF00855">
    <property type="entry name" value="PWWP"/>
    <property type="match status" value="1"/>
</dbReference>
<keyword evidence="3" id="KW-0539">Nucleus</keyword>
<accession>A0A2I0AUX0</accession>
<name>A0A2I0AUX0_9ASPA</name>
<evidence type="ECO:0000313" key="7">
    <source>
        <dbReference type="EMBL" id="PKA59338.1"/>
    </source>
</evidence>
<feature type="region of interest" description="Disordered" evidence="5">
    <location>
        <begin position="836"/>
        <end position="871"/>
    </location>
</feature>
<proteinExistence type="inferred from homology"/>
<dbReference type="PROSITE" id="PS50812">
    <property type="entry name" value="PWWP"/>
    <property type="match status" value="1"/>
</dbReference>
<dbReference type="PANTHER" id="PTHR10688">
    <property type="entry name" value="PWWP DOMAIN-CONTAINING PROTEIN"/>
    <property type="match status" value="1"/>
</dbReference>
<evidence type="ECO:0000256" key="4">
    <source>
        <dbReference type="ARBA" id="ARBA00060746"/>
    </source>
</evidence>
<dbReference type="GO" id="GO:2000028">
    <property type="term" value="P:regulation of photoperiodism, flowering"/>
    <property type="evidence" value="ECO:0007669"/>
    <property type="project" value="UniProtKB-ARBA"/>
</dbReference>
<dbReference type="OrthoDB" id="62853at2759"/>
<dbReference type="InterPro" id="IPR000313">
    <property type="entry name" value="PWWP_dom"/>
</dbReference>
<keyword evidence="7" id="KW-0418">Kinase</keyword>
<evidence type="ECO:0000256" key="3">
    <source>
        <dbReference type="ARBA" id="ARBA00023242"/>
    </source>
</evidence>
<dbReference type="FunFam" id="2.30.30.140:FF:000115">
    <property type="entry name" value="Tudor/PWWP/MBT superfamily protein"/>
    <property type="match status" value="1"/>
</dbReference>
<sequence length="905" mass="98481">MISVMNDFEIDRKSDLSGSSAADGSFLRMESPQEGARDGDGGFISASYEVNLARQRMDLDVEQEAKVDMVASSEDLGSLSEDNMVSFVELSSWMHGFKVGDMVWGKVKSHPWWPGHIFNEAFASSSVRRMKREGHVLVAFFGDSSYGWFDLAELIPFEPNFPEKSRQTSSRSFVKAVDEAIDEASRRVAIALTCRCRNPYNFRPTDVAGYFAVDVVGYEPGGIYSARQIKKARDSFIPFEALSFLQNLALSPLGSDGNSIEWIQSVAKLLAYRRAIFEEFDETYAQAFGVQPERTSPNSMGVLDQPDRFAPRVAPLSGPLVVAEALGSRRSSVKYSPAKPTKIAKKNKYLLKRRDGGSLPDLPSAPHGFLPSWPDSSLLPPVSSGVESSPFVLHRREMPLQSPLPVLAAASEPSSGEWRHGGEMLQTVEEIAPGKRRLEDLSEVKKKKKIKKKKEHLDADATDRDHRLRLMAGRSIGIGAGSLREAVPLEGNLPPPGLDFSSLDLPEIIDDLCSLALDPFHAFERSAPAIALHVFLRFRALVYQKSLVLPAIAAGDPTAPASLRSSSSSSAKPQKTAFRPDEPTKAGLKRGPSDRQEDLSAKKLKKIKQLKALASEKKAAINPQKTSDLQQQQTPAAPPPVPAAAAAAQPPTPKAPTPTYLVMKFPPRSTLPSVSNLKARYARFGPLDVAGTRVFWKSYSCRVLFKHRSDAQSAFDFVKSNDLFGQVKVSYFLRDLDLSTASDQPADPSKSSRGGAAAAVSVTAQRTASFNQPRQNSVQLKSILKKPGGDDSASNGLSKDSPRVTFMLDSSAAAAASAAASSLKSVGFQPSVGLEMHPQRFAPPPLPPAVPKPRGGFPPPAAKVNERRDEENFDISGPMLSLMLKCNEIVRNLKSSLGYAPYHPL</sequence>
<feature type="compositionally biased region" description="Low complexity" evidence="5">
    <location>
        <begin position="16"/>
        <end position="27"/>
    </location>
</feature>
<evidence type="ECO:0000256" key="5">
    <source>
        <dbReference type="SAM" id="MobiDB-lite"/>
    </source>
</evidence>
<feature type="domain" description="PWWP" evidence="6">
    <location>
        <begin position="99"/>
        <end position="160"/>
    </location>
</feature>
<dbReference type="EMBL" id="KZ451950">
    <property type="protein sequence ID" value="PKA59338.1"/>
    <property type="molecule type" value="Genomic_DNA"/>
</dbReference>
<keyword evidence="8" id="KW-1185">Reference proteome</keyword>
<feature type="compositionally biased region" description="Pro residues" evidence="5">
    <location>
        <begin position="841"/>
        <end position="861"/>
    </location>
</feature>